<keyword evidence="1 6" id="KW-0597">Phosphoprotein</keyword>
<evidence type="ECO:0000256" key="5">
    <source>
        <dbReference type="ARBA" id="ARBA00023163"/>
    </source>
</evidence>
<protein>
    <submittedName>
        <fullName evidence="10">Response regulator transcription factor</fullName>
    </submittedName>
</protein>
<dbReference type="AlphaFoldDB" id="A0A9X3ISX8"/>
<keyword evidence="5" id="KW-0804">Transcription</keyword>
<keyword evidence="11" id="KW-1185">Reference proteome</keyword>
<evidence type="ECO:0000256" key="3">
    <source>
        <dbReference type="ARBA" id="ARBA00023015"/>
    </source>
</evidence>
<name>A0A9X3ISX8_9GAMM</name>
<dbReference type="GO" id="GO:0000976">
    <property type="term" value="F:transcription cis-regulatory region binding"/>
    <property type="evidence" value="ECO:0007669"/>
    <property type="project" value="TreeGrafter"/>
</dbReference>
<dbReference type="SUPFAM" id="SSF46894">
    <property type="entry name" value="C-terminal effector domain of the bipartite response regulators"/>
    <property type="match status" value="1"/>
</dbReference>
<accession>A0A9X3ISX8</accession>
<dbReference type="GO" id="GO:0006355">
    <property type="term" value="P:regulation of DNA-templated transcription"/>
    <property type="evidence" value="ECO:0007669"/>
    <property type="project" value="InterPro"/>
</dbReference>
<dbReference type="PANTHER" id="PTHR48111">
    <property type="entry name" value="REGULATOR OF RPOS"/>
    <property type="match status" value="1"/>
</dbReference>
<feature type="DNA-binding region" description="OmpR/PhoB-type" evidence="7">
    <location>
        <begin position="140"/>
        <end position="244"/>
    </location>
</feature>
<dbReference type="CDD" id="cd00383">
    <property type="entry name" value="trans_reg_C"/>
    <property type="match status" value="1"/>
</dbReference>
<evidence type="ECO:0000256" key="4">
    <source>
        <dbReference type="ARBA" id="ARBA00023125"/>
    </source>
</evidence>
<evidence type="ECO:0000259" key="9">
    <source>
        <dbReference type="PROSITE" id="PS51755"/>
    </source>
</evidence>
<dbReference type="InterPro" id="IPR001867">
    <property type="entry name" value="OmpR/PhoB-type_DNA-bd"/>
</dbReference>
<dbReference type="PROSITE" id="PS51755">
    <property type="entry name" value="OMPR_PHOB"/>
    <property type="match status" value="1"/>
</dbReference>
<feature type="domain" description="Response regulatory" evidence="8">
    <location>
        <begin position="5"/>
        <end position="120"/>
    </location>
</feature>
<feature type="modified residue" description="4-aspartylphosphate" evidence="6">
    <location>
        <position position="55"/>
    </location>
</feature>
<keyword evidence="4 7" id="KW-0238">DNA-binding</keyword>
<evidence type="ECO:0000313" key="10">
    <source>
        <dbReference type="EMBL" id="MCY0966306.1"/>
    </source>
</evidence>
<dbReference type="Gene3D" id="1.10.10.10">
    <property type="entry name" value="Winged helix-like DNA-binding domain superfamily/Winged helix DNA-binding domain"/>
    <property type="match status" value="1"/>
</dbReference>
<dbReference type="Pfam" id="PF00486">
    <property type="entry name" value="Trans_reg_C"/>
    <property type="match status" value="1"/>
</dbReference>
<dbReference type="GO" id="GO:0032993">
    <property type="term" value="C:protein-DNA complex"/>
    <property type="evidence" value="ECO:0007669"/>
    <property type="project" value="TreeGrafter"/>
</dbReference>
<dbReference type="SMART" id="SM00862">
    <property type="entry name" value="Trans_reg_C"/>
    <property type="match status" value="1"/>
</dbReference>
<dbReference type="PROSITE" id="PS50110">
    <property type="entry name" value="RESPONSE_REGULATORY"/>
    <property type="match status" value="1"/>
</dbReference>
<dbReference type="RefSeq" id="WP_283174514.1">
    <property type="nucleotide sequence ID" value="NZ_JAPNOA010000039.1"/>
</dbReference>
<dbReference type="InterPro" id="IPR001789">
    <property type="entry name" value="Sig_transdc_resp-reg_receiver"/>
</dbReference>
<evidence type="ECO:0000259" key="8">
    <source>
        <dbReference type="PROSITE" id="PS50110"/>
    </source>
</evidence>
<dbReference type="Gene3D" id="3.40.50.2300">
    <property type="match status" value="1"/>
</dbReference>
<keyword evidence="2" id="KW-0902">Two-component regulatory system</keyword>
<dbReference type="EMBL" id="JAPNOA010000039">
    <property type="protein sequence ID" value="MCY0966306.1"/>
    <property type="molecule type" value="Genomic_DNA"/>
</dbReference>
<gene>
    <name evidence="10" type="ORF">OUO13_14010</name>
</gene>
<dbReference type="SMART" id="SM00448">
    <property type="entry name" value="REC"/>
    <property type="match status" value="1"/>
</dbReference>
<keyword evidence="3" id="KW-0805">Transcription regulation</keyword>
<sequence>MLSCKVLIIEDDSTLALLISEAMNSRPGFDTNVVHSVNAALEHMHQHAVDMILLDLSLPDADDAMNVIPQLTSQGLIPVIVISGRTDDDSRIRALTLGADDYLCKPFHPGELLLRAEKRWHAAQALRPPTAVVTPAASRMIHLQIDDAVLALDHQQQCCIKGDQQTRLTTVEFVLLQTLVQGAGSILASDQLLDSLMAELGDHHDFAPASIPVLMHRIRRKIASLHDGNNLIVNVPRRGYQLNPLVRVLHRG</sequence>
<evidence type="ECO:0000313" key="11">
    <source>
        <dbReference type="Proteomes" id="UP001150830"/>
    </source>
</evidence>
<dbReference type="InterPro" id="IPR039420">
    <property type="entry name" value="WalR-like"/>
</dbReference>
<dbReference type="Proteomes" id="UP001150830">
    <property type="component" value="Unassembled WGS sequence"/>
</dbReference>
<organism evidence="10 11">
    <name type="scientific">Parathalassolituus penaei</name>
    <dbReference type="NCBI Taxonomy" id="2997323"/>
    <lineage>
        <taxon>Bacteria</taxon>
        <taxon>Pseudomonadati</taxon>
        <taxon>Pseudomonadota</taxon>
        <taxon>Gammaproteobacteria</taxon>
        <taxon>Oceanospirillales</taxon>
        <taxon>Oceanospirillaceae</taxon>
        <taxon>Parathalassolituus</taxon>
    </lineage>
</organism>
<dbReference type="InterPro" id="IPR011006">
    <property type="entry name" value="CheY-like_superfamily"/>
</dbReference>
<dbReference type="GO" id="GO:0005829">
    <property type="term" value="C:cytosol"/>
    <property type="evidence" value="ECO:0007669"/>
    <property type="project" value="TreeGrafter"/>
</dbReference>
<evidence type="ECO:0000256" key="7">
    <source>
        <dbReference type="PROSITE-ProRule" id="PRU01091"/>
    </source>
</evidence>
<dbReference type="GO" id="GO:0000156">
    <property type="term" value="F:phosphorelay response regulator activity"/>
    <property type="evidence" value="ECO:0007669"/>
    <property type="project" value="TreeGrafter"/>
</dbReference>
<feature type="domain" description="OmpR/PhoB-type" evidence="9">
    <location>
        <begin position="140"/>
        <end position="244"/>
    </location>
</feature>
<dbReference type="InterPro" id="IPR036388">
    <property type="entry name" value="WH-like_DNA-bd_sf"/>
</dbReference>
<evidence type="ECO:0000256" key="1">
    <source>
        <dbReference type="ARBA" id="ARBA00022553"/>
    </source>
</evidence>
<reference evidence="10" key="1">
    <citation type="submission" date="2022-11" db="EMBL/GenBank/DDBJ databases">
        <title>Parathalassolutuus dongxingensis gen. nov., sp. nov., a novel member of family Oceanospirillaceae isolated from a coastal shrimp pond in Guangxi, China.</title>
        <authorList>
            <person name="Chen H."/>
        </authorList>
    </citation>
    <scope>NUCLEOTIDE SEQUENCE</scope>
    <source>
        <strain evidence="10">G-43</strain>
    </source>
</reference>
<dbReference type="SUPFAM" id="SSF52172">
    <property type="entry name" value="CheY-like"/>
    <property type="match status" value="1"/>
</dbReference>
<evidence type="ECO:0000256" key="6">
    <source>
        <dbReference type="PROSITE-ProRule" id="PRU00169"/>
    </source>
</evidence>
<proteinExistence type="predicted"/>
<dbReference type="Pfam" id="PF00072">
    <property type="entry name" value="Response_reg"/>
    <property type="match status" value="1"/>
</dbReference>
<dbReference type="InterPro" id="IPR016032">
    <property type="entry name" value="Sig_transdc_resp-reg_C-effctor"/>
</dbReference>
<dbReference type="PANTHER" id="PTHR48111:SF1">
    <property type="entry name" value="TWO-COMPONENT RESPONSE REGULATOR ORR33"/>
    <property type="match status" value="1"/>
</dbReference>
<comment type="caution">
    <text evidence="10">The sequence shown here is derived from an EMBL/GenBank/DDBJ whole genome shotgun (WGS) entry which is preliminary data.</text>
</comment>
<evidence type="ECO:0000256" key="2">
    <source>
        <dbReference type="ARBA" id="ARBA00023012"/>
    </source>
</evidence>